<dbReference type="EMBL" id="JACVDA010000031">
    <property type="protein sequence ID" value="MBK1469217.1"/>
    <property type="molecule type" value="Genomic_DNA"/>
</dbReference>
<comment type="caution">
    <text evidence="4">The sequence shown here is derived from an EMBL/GenBank/DDBJ whole genome shotgun (WGS) entry which is preliminary data.</text>
</comment>
<evidence type="ECO:0000256" key="2">
    <source>
        <dbReference type="PROSITE-ProRule" id="PRU00252"/>
    </source>
</evidence>
<sequence length="139" mass="15984">MNINIVTMVGNLTKDPVVVETENGIKVQFSIAVNERIKEKDRITYLSCIAYGKLAENIGEFMKKGYEIGVIGKLRDYVVTLDDGTAYRRFYLLVNSVSFGNNKLKEFKEVDRDDESVLLVKKDLLEDDFVEEIEDEEEF</sequence>
<name>A0ABS1CCA5_9FIRM</name>
<dbReference type="Gene3D" id="2.40.50.140">
    <property type="entry name" value="Nucleic acid-binding proteins"/>
    <property type="match status" value="1"/>
</dbReference>
<dbReference type="PROSITE" id="PS50935">
    <property type="entry name" value="SSB"/>
    <property type="match status" value="1"/>
</dbReference>
<evidence type="ECO:0000256" key="3">
    <source>
        <dbReference type="RuleBase" id="RU000524"/>
    </source>
</evidence>
<dbReference type="GO" id="GO:0003677">
    <property type="term" value="F:DNA binding"/>
    <property type="evidence" value="ECO:0007669"/>
    <property type="project" value="UniProtKB-KW"/>
</dbReference>
<dbReference type="CDD" id="cd04496">
    <property type="entry name" value="SSB_OBF"/>
    <property type="match status" value="1"/>
</dbReference>
<dbReference type="Pfam" id="PF00436">
    <property type="entry name" value="SSB"/>
    <property type="match status" value="1"/>
</dbReference>
<dbReference type="InterPro" id="IPR000424">
    <property type="entry name" value="Primosome_PriB/ssb"/>
</dbReference>
<dbReference type="Proteomes" id="UP000823123">
    <property type="component" value="Unassembled WGS sequence"/>
</dbReference>
<organism evidence="4 5">
    <name type="scientific">Parvimonas parva</name>
    <dbReference type="NCBI Taxonomy" id="2769485"/>
    <lineage>
        <taxon>Bacteria</taxon>
        <taxon>Bacillati</taxon>
        <taxon>Bacillota</taxon>
        <taxon>Tissierellia</taxon>
        <taxon>Tissierellales</taxon>
        <taxon>Peptoniphilaceae</taxon>
        <taxon>Parvimonas</taxon>
    </lineage>
</organism>
<dbReference type="SUPFAM" id="SSF50249">
    <property type="entry name" value="Nucleic acid-binding proteins"/>
    <property type="match status" value="1"/>
</dbReference>
<accession>A0ABS1CCA5</accession>
<proteinExistence type="predicted"/>
<dbReference type="InterPro" id="IPR011344">
    <property type="entry name" value="ssDNA-bd"/>
</dbReference>
<gene>
    <name evidence="4" type="primary">ssb</name>
    <name evidence="4" type="ORF">IBJ83_07950</name>
</gene>
<keyword evidence="5" id="KW-1185">Reference proteome</keyword>
<evidence type="ECO:0000313" key="4">
    <source>
        <dbReference type="EMBL" id="MBK1469217.1"/>
    </source>
</evidence>
<keyword evidence="1 2" id="KW-0238">DNA-binding</keyword>
<dbReference type="RefSeq" id="WP_201276035.1">
    <property type="nucleotide sequence ID" value="NZ_JACVDA010000031.1"/>
</dbReference>
<dbReference type="InterPro" id="IPR012340">
    <property type="entry name" value="NA-bd_OB-fold"/>
</dbReference>
<evidence type="ECO:0000313" key="5">
    <source>
        <dbReference type="Proteomes" id="UP000823123"/>
    </source>
</evidence>
<dbReference type="NCBIfam" id="TIGR00621">
    <property type="entry name" value="ssb"/>
    <property type="match status" value="1"/>
</dbReference>
<protein>
    <recommendedName>
        <fullName evidence="3">Single-stranded DNA-binding protein</fullName>
    </recommendedName>
</protein>
<evidence type="ECO:0000256" key="1">
    <source>
        <dbReference type="ARBA" id="ARBA00023125"/>
    </source>
</evidence>
<reference evidence="4 5" key="1">
    <citation type="submission" date="2020-09" db="EMBL/GenBank/DDBJ databases">
        <title>Parvimonas S3374 sp. nov.</title>
        <authorList>
            <person name="Buhl M."/>
        </authorList>
    </citation>
    <scope>NUCLEOTIDE SEQUENCE [LARGE SCALE GENOMIC DNA]</scope>
    <source>
        <strain evidence="4 5">S3374</strain>
    </source>
</reference>